<proteinExistence type="predicted"/>
<keyword evidence="2" id="KW-1185">Reference proteome</keyword>
<evidence type="ECO:0000313" key="1">
    <source>
        <dbReference type="EMBL" id="KAH9309151.1"/>
    </source>
</evidence>
<reference evidence="1 2" key="1">
    <citation type="journal article" date="2021" name="Nat. Plants">
        <title>The Taxus genome provides insights into paclitaxel biosynthesis.</title>
        <authorList>
            <person name="Xiong X."/>
            <person name="Gou J."/>
            <person name="Liao Q."/>
            <person name="Li Y."/>
            <person name="Zhou Q."/>
            <person name="Bi G."/>
            <person name="Li C."/>
            <person name="Du R."/>
            <person name="Wang X."/>
            <person name="Sun T."/>
            <person name="Guo L."/>
            <person name="Liang H."/>
            <person name="Lu P."/>
            <person name="Wu Y."/>
            <person name="Zhang Z."/>
            <person name="Ro D.K."/>
            <person name="Shang Y."/>
            <person name="Huang S."/>
            <person name="Yan J."/>
        </authorList>
    </citation>
    <scope>NUCLEOTIDE SEQUENCE [LARGE SCALE GENOMIC DNA]</scope>
    <source>
        <strain evidence="1">Ta-2019</strain>
    </source>
</reference>
<dbReference type="EMBL" id="JAHRHJ020000007">
    <property type="protein sequence ID" value="KAH9309151.1"/>
    <property type="molecule type" value="Genomic_DNA"/>
</dbReference>
<accession>A0AA38FR63</accession>
<organism evidence="1 2">
    <name type="scientific">Taxus chinensis</name>
    <name type="common">Chinese yew</name>
    <name type="synonym">Taxus wallichiana var. chinensis</name>
    <dbReference type="NCBI Taxonomy" id="29808"/>
    <lineage>
        <taxon>Eukaryota</taxon>
        <taxon>Viridiplantae</taxon>
        <taxon>Streptophyta</taxon>
        <taxon>Embryophyta</taxon>
        <taxon>Tracheophyta</taxon>
        <taxon>Spermatophyta</taxon>
        <taxon>Pinopsida</taxon>
        <taxon>Pinidae</taxon>
        <taxon>Conifers II</taxon>
        <taxon>Cupressales</taxon>
        <taxon>Taxaceae</taxon>
        <taxon>Taxus</taxon>
    </lineage>
</organism>
<evidence type="ECO:0000313" key="2">
    <source>
        <dbReference type="Proteomes" id="UP000824469"/>
    </source>
</evidence>
<dbReference type="AlphaFoldDB" id="A0AA38FR63"/>
<protein>
    <submittedName>
        <fullName evidence="1">Uncharacterized protein</fullName>
    </submittedName>
</protein>
<name>A0AA38FR63_TAXCH</name>
<sequence>MVVVTLVVIGDSVCRMERIIFWNGVGITETTGGCFAIGIYETMGTDEVMVWVVNEGTKNTTGVTDTTDAMVIEGMGPIYENTRDKVGEGNTALVGADAEVGIRVGEMDTSMPYIN</sequence>
<gene>
    <name evidence="1" type="ORF">KI387_037062</name>
</gene>
<dbReference type="Proteomes" id="UP000824469">
    <property type="component" value="Unassembled WGS sequence"/>
</dbReference>
<comment type="caution">
    <text evidence="1">The sequence shown here is derived from an EMBL/GenBank/DDBJ whole genome shotgun (WGS) entry which is preliminary data.</text>
</comment>